<dbReference type="NCBIfam" id="TIGR00756">
    <property type="entry name" value="PPR"/>
    <property type="match status" value="2"/>
</dbReference>
<sequence length="110" mass="12525">MVVSFANHEHPEVAFELFAEMEMKSIEPDEVCFVSVLKACGNLGAKEELNWSNKHIMFWEPMTQEPDLVSLRSSLGMPIRDDVVTWTSMLSAYVQQGSDEESLELLEKMV</sequence>
<evidence type="ECO:0000313" key="4">
    <source>
        <dbReference type="Proteomes" id="UP000886520"/>
    </source>
</evidence>
<proteinExistence type="predicted"/>
<dbReference type="Pfam" id="PF01535">
    <property type="entry name" value="PPR"/>
    <property type="match status" value="1"/>
</dbReference>
<dbReference type="PANTHER" id="PTHR47926:SF533">
    <property type="entry name" value="DYW DOMAIN-CONTAINING PROTEIN"/>
    <property type="match status" value="1"/>
</dbReference>
<reference evidence="3" key="1">
    <citation type="submission" date="2021-01" db="EMBL/GenBank/DDBJ databases">
        <title>Adiantum capillus-veneris genome.</title>
        <authorList>
            <person name="Fang Y."/>
            <person name="Liao Q."/>
        </authorList>
    </citation>
    <scope>NUCLEOTIDE SEQUENCE</scope>
    <source>
        <strain evidence="3">H3</strain>
        <tissue evidence="3">Leaf</tissue>
    </source>
</reference>
<protein>
    <recommendedName>
        <fullName evidence="5">Pentatricopeptide repeat-containing protein</fullName>
    </recommendedName>
</protein>
<evidence type="ECO:0000313" key="3">
    <source>
        <dbReference type="EMBL" id="KAI5075227.1"/>
    </source>
</evidence>
<keyword evidence="1" id="KW-0677">Repeat</keyword>
<evidence type="ECO:0000256" key="2">
    <source>
        <dbReference type="PROSITE-ProRule" id="PRU00708"/>
    </source>
</evidence>
<keyword evidence="4" id="KW-1185">Reference proteome</keyword>
<dbReference type="PROSITE" id="PS51375">
    <property type="entry name" value="PPR"/>
    <property type="match status" value="1"/>
</dbReference>
<dbReference type="Gene3D" id="1.25.40.10">
    <property type="entry name" value="Tetratricopeptide repeat domain"/>
    <property type="match status" value="2"/>
</dbReference>
<dbReference type="PANTHER" id="PTHR47926">
    <property type="entry name" value="PENTATRICOPEPTIDE REPEAT-CONTAINING PROTEIN"/>
    <property type="match status" value="1"/>
</dbReference>
<evidence type="ECO:0000256" key="1">
    <source>
        <dbReference type="ARBA" id="ARBA00022737"/>
    </source>
</evidence>
<dbReference type="EMBL" id="JABFUD020000009">
    <property type="protein sequence ID" value="KAI5075227.1"/>
    <property type="molecule type" value="Genomic_DNA"/>
</dbReference>
<accession>A0A9D4UWU5</accession>
<dbReference type="Proteomes" id="UP000886520">
    <property type="component" value="Chromosome 9"/>
</dbReference>
<name>A0A9D4UWU5_ADICA</name>
<dbReference type="GO" id="GO:0003723">
    <property type="term" value="F:RNA binding"/>
    <property type="evidence" value="ECO:0007669"/>
    <property type="project" value="InterPro"/>
</dbReference>
<dbReference type="AlphaFoldDB" id="A0A9D4UWU5"/>
<evidence type="ECO:0008006" key="5">
    <source>
        <dbReference type="Google" id="ProtNLM"/>
    </source>
</evidence>
<dbReference type="OrthoDB" id="9990610at2759"/>
<feature type="repeat" description="PPR" evidence="2">
    <location>
        <begin position="82"/>
        <end position="110"/>
    </location>
</feature>
<organism evidence="3 4">
    <name type="scientific">Adiantum capillus-veneris</name>
    <name type="common">Maidenhair fern</name>
    <dbReference type="NCBI Taxonomy" id="13818"/>
    <lineage>
        <taxon>Eukaryota</taxon>
        <taxon>Viridiplantae</taxon>
        <taxon>Streptophyta</taxon>
        <taxon>Embryophyta</taxon>
        <taxon>Tracheophyta</taxon>
        <taxon>Polypodiopsida</taxon>
        <taxon>Polypodiidae</taxon>
        <taxon>Polypodiales</taxon>
        <taxon>Pteridineae</taxon>
        <taxon>Pteridaceae</taxon>
        <taxon>Vittarioideae</taxon>
        <taxon>Adiantum</taxon>
    </lineage>
</organism>
<comment type="caution">
    <text evidence="3">The sequence shown here is derived from an EMBL/GenBank/DDBJ whole genome shotgun (WGS) entry which is preliminary data.</text>
</comment>
<dbReference type="InterPro" id="IPR011990">
    <property type="entry name" value="TPR-like_helical_dom_sf"/>
</dbReference>
<dbReference type="InterPro" id="IPR002885">
    <property type="entry name" value="PPR_rpt"/>
</dbReference>
<dbReference type="Pfam" id="PF13812">
    <property type="entry name" value="PPR_3"/>
    <property type="match status" value="1"/>
</dbReference>
<dbReference type="InterPro" id="IPR046960">
    <property type="entry name" value="PPR_At4g14850-like_plant"/>
</dbReference>
<gene>
    <name evidence="3" type="ORF">GOP47_0009303</name>
</gene>
<dbReference type="GO" id="GO:0009451">
    <property type="term" value="P:RNA modification"/>
    <property type="evidence" value="ECO:0007669"/>
    <property type="project" value="InterPro"/>
</dbReference>